<dbReference type="PANTHER" id="PTHR35004:SF8">
    <property type="entry name" value="TRANSPOSASE RV3428C-RELATED"/>
    <property type="match status" value="1"/>
</dbReference>
<dbReference type="Proteomes" id="UP001056610">
    <property type="component" value="Chromosome"/>
</dbReference>
<gene>
    <name evidence="4" type="primary">istA</name>
    <name evidence="4" type="ORF">M5I08_14990</name>
</gene>
<dbReference type="InterPro" id="IPR001584">
    <property type="entry name" value="Integrase_cat-core"/>
</dbReference>
<evidence type="ECO:0000256" key="2">
    <source>
        <dbReference type="SAM" id="MobiDB-lite"/>
    </source>
</evidence>
<dbReference type="EMBL" id="CP097320">
    <property type="protein sequence ID" value="UQX09644.1"/>
    <property type="molecule type" value="Genomic_DNA"/>
</dbReference>
<dbReference type="PANTHER" id="PTHR35004">
    <property type="entry name" value="TRANSPOSASE RV3428C-RELATED"/>
    <property type="match status" value="1"/>
</dbReference>
<dbReference type="InterPro" id="IPR012337">
    <property type="entry name" value="RNaseH-like_sf"/>
</dbReference>
<dbReference type="Gene3D" id="3.30.420.10">
    <property type="entry name" value="Ribonuclease H-like superfamily/Ribonuclease H"/>
    <property type="match status" value="1"/>
</dbReference>
<feature type="domain" description="Integrase catalytic" evidence="3">
    <location>
        <begin position="143"/>
        <end position="319"/>
    </location>
</feature>
<reference evidence="4" key="1">
    <citation type="submission" date="2022-05" db="EMBL/GenBank/DDBJ databases">
        <title>A methanotrophic Mycobacterium dominates a cave microbial ecosystem.</title>
        <authorList>
            <person name="Van Spanning R.J.M."/>
            <person name="Guan Q."/>
            <person name="Melkonian C."/>
            <person name="Gallant J."/>
            <person name="Polerecky L."/>
            <person name="Flot J.-F."/>
            <person name="Brandt B.W."/>
            <person name="Braster M."/>
            <person name="Iturbe Espinoza P."/>
            <person name="Aerts J."/>
            <person name="Meima-Franke M."/>
            <person name="Piersma S.R."/>
            <person name="Bunduc C."/>
            <person name="Ummels R."/>
            <person name="Pain A."/>
            <person name="Fleming E.J."/>
            <person name="van der Wel N."/>
            <person name="Gherman V.D."/>
            <person name="Sarbu S.M."/>
            <person name="Bodelier P.L.E."/>
            <person name="Bitter W."/>
        </authorList>
    </citation>
    <scope>NUCLEOTIDE SEQUENCE</scope>
    <source>
        <strain evidence="4">Sulfur Cave</strain>
    </source>
</reference>
<feature type="region of interest" description="Disordered" evidence="2">
    <location>
        <begin position="487"/>
        <end position="544"/>
    </location>
</feature>
<dbReference type="Pfam" id="PF22483">
    <property type="entry name" value="Mu-transpos_C_2"/>
    <property type="match status" value="1"/>
</dbReference>
<dbReference type="PROSITE" id="PS50994">
    <property type="entry name" value="INTEGRASE"/>
    <property type="match status" value="1"/>
</dbReference>
<comment type="similarity">
    <text evidence="1">Belongs to the transposase IS21/IS408/IS1162 family.</text>
</comment>
<sequence length="544" mass="59736">MYREVSVIEVRELLRVWMSGAGLRRVGALAGVDRKTARDYTNAAVLAGLDRGGDLDQLTDELIGAVIEAVRPGRPDGHGQAWEVLRANHDQIVKWVEEDLTVVKICDLLARRGIMVPQRTLHRCCTQCTDYRGRRAAGTVPVIDGEPGVECQIDFGKMGKIFDAESGRNRVVHALIFTAVYSRHMFVWLTFNQTLEAIIAGCEAAWAFFGGVFKVLIPDNMTPIVPKADSADPQFSIGWTEYSQTRGFFTDPARVAHPCDKPRVERMVQYVRGNFFAGEDFTDLADAQARAQAWCADKAGQRIHGTTCAQPAVVFAECEAALLLPAPVAVYQVPIYAQAKVHRDYHIQVGRALYSIPEHFRGQTVSVRADGELVKAFHRGKLVKTHPRQPAGGRCTDPADLPADKIGYAMRDLTRLITTAAGHGTDIGSYAERLLDHQLPWTRMRQVYRLLGLVKRYGPAPVNTACGRALELDVVSVPKIAAMLAKATENTPAEAPRAATGLAPARFARDPSEYRSQGRQRPDWLSVIDGGGATPTSGDESRGQ</sequence>
<accession>A0ABY4QFP9</accession>
<keyword evidence="5" id="KW-1185">Reference proteome</keyword>
<evidence type="ECO:0000259" key="3">
    <source>
        <dbReference type="PROSITE" id="PS50994"/>
    </source>
</evidence>
<dbReference type="RefSeq" id="WP_249762801.1">
    <property type="nucleotide sequence ID" value="NZ_CP097320.1"/>
</dbReference>
<evidence type="ECO:0000313" key="4">
    <source>
        <dbReference type="EMBL" id="UQX09644.1"/>
    </source>
</evidence>
<proteinExistence type="inferred from homology"/>
<organism evidence="4 5">
    <name type="scientific">Candidatus Mycobacterium methanotrophicum</name>
    <dbReference type="NCBI Taxonomy" id="2943498"/>
    <lineage>
        <taxon>Bacteria</taxon>
        <taxon>Bacillati</taxon>
        <taxon>Actinomycetota</taxon>
        <taxon>Actinomycetes</taxon>
        <taxon>Mycobacteriales</taxon>
        <taxon>Mycobacteriaceae</taxon>
        <taxon>Mycobacterium</taxon>
    </lineage>
</organism>
<dbReference type="InterPro" id="IPR054353">
    <property type="entry name" value="IstA-like_C"/>
</dbReference>
<evidence type="ECO:0000256" key="1">
    <source>
        <dbReference type="ARBA" id="ARBA00009277"/>
    </source>
</evidence>
<protein>
    <submittedName>
        <fullName evidence="4">IS21 family transposase</fullName>
    </submittedName>
</protein>
<evidence type="ECO:0000313" key="5">
    <source>
        <dbReference type="Proteomes" id="UP001056610"/>
    </source>
</evidence>
<dbReference type="InterPro" id="IPR036397">
    <property type="entry name" value="RNaseH_sf"/>
</dbReference>
<dbReference type="SUPFAM" id="SSF53098">
    <property type="entry name" value="Ribonuclease H-like"/>
    <property type="match status" value="1"/>
</dbReference>
<name>A0ABY4QFP9_9MYCO</name>
<dbReference type="NCBIfam" id="NF033546">
    <property type="entry name" value="transpos_IS21"/>
    <property type="match status" value="1"/>
</dbReference>